<accession>A0A1G9N1N8</accession>
<proteinExistence type="predicted"/>
<evidence type="ECO:0000313" key="2">
    <source>
        <dbReference type="Proteomes" id="UP000199759"/>
    </source>
</evidence>
<dbReference type="STRING" id="144026.SAMN04488568_102187"/>
<name>A0A1G9N1N8_9PROT</name>
<organism evidence="1 2">
    <name type="scientific">Maricaulis salignorans</name>
    <dbReference type="NCBI Taxonomy" id="144026"/>
    <lineage>
        <taxon>Bacteria</taxon>
        <taxon>Pseudomonadati</taxon>
        <taxon>Pseudomonadota</taxon>
        <taxon>Alphaproteobacteria</taxon>
        <taxon>Maricaulales</taxon>
        <taxon>Maricaulaceae</taxon>
        <taxon>Maricaulis</taxon>
    </lineage>
</organism>
<keyword evidence="2" id="KW-1185">Reference proteome</keyword>
<reference evidence="1 2" key="1">
    <citation type="submission" date="2016-10" db="EMBL/GenBank/DDBJ databases">
        <authorList>
            <person name="de Groot N.N."/>
        </authorList>
    </citation>
    <scope>NUCLEOTIDE SEQUENCE [LARGE SCALE GENOMIC DNA]</scope>
    <source>
        <strain evidence="1 2">DSM 16077</strain>
    </source>
</reference>
<protein>
    <submittedName>
        <fullName evidence="1">Uncharacterized protein</fullName>
    </submittedName>
</protein>
<dbReference type="Proteomes" id="UP000199759">
    <property type="component" value="Unassembled WGS sequence"/>
</dbReference>
<sequence length="64" mass="7033">MRVGRGGKVECSNYMVACPGFRKPSIDKIDRIPNPAWPQAEIGFSAAPRGACPSHRSSKRDVYL</sequence>
<dbReference type="AlphaFoldDB" id="A0A1G9N1N8"/>
<gene>
    <name evidence="1" type="ORF">SAMN04488568_102187</name>
</gene>
<evidence type="ECO:0000313" key="1">
    <source>
        <dbReference type="EMBL" id="SDL80418.1"/>
    </source>
</evidence>
<dbReference type="EMBL" id="FNHG01000002">
    <property type="protein sequence ID" value="SDL80418.1"/>
    <property type="molecule type" value="Genomic_DNA"/>
</dbReference>